<evidence type="ECO:0000313" key="2">
    <source>
        <dbReference type="EMBL" id="HIX02562.1"/>
    </source>
</evidence>
<keyword evidence="1" id="KW-1133">Transmembrane helix</keyword>
<proteinExistence type="predicted"/>
<reference evidence="2" key="1">
    <citation type="journal article" date="2021" name="PeerJ">
        <title>Extensive microbial diversity within the chicken gut microbiome revealed by metagenomics and culture.</title>
        <authorList>
            <person name="Gilroy R."/>
            <person name="Ravi A."/>
            <person name="Getino M."/>
            <person name="Pursley I."/>
            <person name="Horton D.L."/>
            <person name="Alikhan N.F."/>
            <person name="Baker D."/>
            <person name="Gharbi K."/>
            <person name="Hall N."/>
            <person name="Watson M."/>
            <person name="Adriaenssens E.M."/>
            <person name="Foster-Nyarko E."/>
            <person name="Jarju S."/>
            <person name="Secka A."/>
            <person name="Antonio M."/>
            <person name="Oren A."/>
            <person name="Chaudhuri R.R."/>
            <person name="La Ragione R."/>
            <person name="Hildebrand F."/>
            <person name="Pallen M.J."/>
        </authorList>
    </citation>
    <scope>NUCLEOTIDE SEQUENCE</scope>
    <source>
        <strain evidence="2">23274</strain>
    </source>
</reference>
<dbReference type="Proteomes" id="UP000824202">
    <property type="component" value="Unassembled WGS sequence"/>
</dbReference>
<feature type="transmembrane region" description="Helical" evidence="1">
    <location>
        <begin position="56"/>
        <end position="76"/>
    </location>
</feature>
<sequence length="105" mass="11923">MREYLTVILIGLVSAFIGIVPLLKKKADRYSLVAAFLLFFMMPYLIFHLNLPWAKWWWKGMVVSGALALPLVITSWRGSSRCAFPLFLVSIVVGAFISFLGHYLL</sequence>
<dbReference type="AlphaFoldDB" id="A0A9D2ABA9"/>
<dbReference type="EMBL" id="DXFT01000008">
    <property type="protein sequence ID" value="HIX02562.1"/>
    <property type="molecule type" value="Genomic_DNA"/>
</dbReference>
<organism evidence="2 3">
    <name type="scientific">Candidatus Odoribacter faecigallinarum</name>
    <dbReference type="NCBI Taxonomy" id="2838706"/>
    <lineage>
        <taxon>Bacteria</taxon>
        <taxon>Pseudomonadati</taxon>
        <taxon>Bacteroidota</taxon>
        <taxon>Bacteroidia</taxon>
        <taxon>Bacteroidales</taxon>
        <taxon>Odoribacteraceae</taxon>
        <taxon>Odoribacter</taxon>
    </lineage>
</organism>
<feature type="transmembrane region" description="Helical" evidence="1">
    <location>
        <begin position="83"/>
        <end position="104"/>
    </location>
</feature>
<accession>A0A9D2ABA9</accession>
<evidence type="ECO:0000256" key="1">
    <source>
        <dbReference type="SAM" id="Phobius"/>
    </source>
</evidence>
<gene>
    <name evidence="2" type="ORF">H9863_00385</name>
</gene>
<name>A0A9D2ABA9_9BACT</name>
<protein>
    <submittedName>
        <fullName evidence="2">Uncharacterized protein</fullName>
    </submittedName>
</protein>
<comment type="caution">
    <text evidence="2">The sequence shown here is derived from an EMBL/GenBank/DDBJ whole genome shotgun (WGS) entry which is preliminary data.</text>
</comment>
<evidence type="ECO:0000313" key="3">
    <source>
        <dbReference type="Proteomes" id="UP000824202"/>
    </source>
</evidence>
<reference evidence="2" key="2">
    <citation type="submission" date="2021-04" db="EMBL/GenBank/DDBJ databases">
        <authorList>
            <person name="Gilroy R."/>
        </authorList>
    </citation>
    <scope>NUCLEOTIDE SEQUENCE</scope>
    <source>
        <strain evidence="2">23274</strain>
    </source>
</reference>
<feature type="transmembrane region" description="Helical" evidence="1">
    <location>
        <begin position="6"/>
        <end position="23"/>
    </location>
</feature>
<feature type="transmembrane region" description="Helical" evidence="1">
    <location>
        <begin position="30"/>
        <end position="50"/>
    </location>
</feature>
<keyword evidence="1" id="KW-0472">Membrane</keyword>
<keyword evidence="1" id="KW-0812">Transmembrane</keyword>